<feature type="domain" description="AMP-dependent synthetase/ligase" evidence="2">
    <location>
        <begin position="68"/>
        <end position="446"/>
    </location>
</feature>
<evidence type="ECO:0000259" key="2">
    <source>
        <dbReference type="Pfam" id="PF00501"/>
    </source>
</evidence>
<evidence type="ECO:0000313" key="6">
    <source>
        <dbReference type="Proteomes" id="UP000218677"/>
    </source>
</evidence>
<reference evidence="6" key="1">
    <citation type="submission" date="2017-09" db="EMBL/GenBank/DDBJ databases">
        <authorList>
            <person name="Cho G.-S."/>
            <person name="Oguntoyinbo F.A."/>
            <person name="Cnockaert M."/>
            <person name="Kabisch J."/>
            <person name="Neve H."/>
            <person name="Bockelmann W."/>
            <person name="Wenning M."/>
            <person name="Franz C.M."/>
            <person name="Vandamme P."/>
        </authorList>
    </citation>
    <scope>NUCLEOTIDE SEQUENCE [LARGE SCALE GENOMIC DNA]</scope>
    <source>
        <strain evidence="6">MBT G8648</strain>
    </source>
</reference>
<dbReference type="InterPro" id="IPR032387">
    <property type="entry name" value="ACAS_N"/>
</dbReference>
<dbReference type="RefSeq" id="WP_096650094.1">
    <property type="nucleotide sequence ID" value="NZ_NWUX01000001.1"/>
</dbReference>
<comment type="similarity">
    <text evidence="1">Belongs to the ATP-dependent AMP-binding enzyme family.</text>
</comment>
<dbReference type="EMBL" id="NWUX01000001">
    <property type="protein sequence ID" value="PCF97671.1"/>
    <property type="molecule type" value="Genomic_DNA"/>
</dbReference>
<dbReference type="GO" id="GO:0070013">
    <property type="term" value="C:intracellular organelle lumen"/>
    <property type="evidence" value="ECO:0007669"/>
    <property type="project" value="UniProtKB-ARBA"/>
</dbReference>
<dbReference type="EC" id="6.2.1.17" evidence="5"/>
<dbReference type="FunFam" id="3.40.50.12780:FF:000011">
    <property type="entry name" value="Acetyl-coenzyme A synthetase 2-like, mitochondrial"/>
    <property type="match status" value="1"/>
</dbReference>
<evidence type="ECO:0000313" key="5">
    <source>
        <dbReference type="EMBL" id="PCF97671.1"/>
    </source>
</evidence>
<organism evidence="5 6">
    <name type="scientific">Vreelandella nigrificans</name>
    <dbReference type="NCBI Taxonomy" id="2042704"/>
    <lineage>
        <taxon>Bacteria</taxon>
        <taxon>Pseudomonadati</taxon>
        <taxon>Pseudomonadota</taxon>
        <taxon>Gammaproteobacteria</taxon>
        <taxon>Oceanospirillales</taxon>
        <taxon>Halomonadaceae</taxon>
        <taxon>Vreelandella</taxon>
    </lineage>
</organism>
<sequence length="638" mass="69920">MTLYQRTYQQSVEHPETFWAEQAKRLPWYTPPATTLSYDDQQHACWFGDGELNICYAAIDYHVEQGRGGQPAIFWDSPVTQSKQTVTYHELRDRVAKFAGGLASLGVTKGDRVVIYMPMVPEALVAMYACARLGAVHSVVFGGFAPHELAIRIEDAEPKVIVAASCGVEVDKVLPYKPIIEQAIALSSFKPDACVVFQREALRAELLEGDYDWAELVASAPFADCVPVKATDPLYVLYTSGTTGKPKGVVRDTGGYAVALAYSMEAIYALEPGDVMFTASDVGWVVGHSYIVYAPLLRGCTTIVYEGKPVKTPDAGSFWRIIDEYKVKSFFTAPTAFRAIKKEDPDAKLLGNYDISSLEHLYVAGERLDPPTFHWLDDLLDVPVIDHWWQTETGWPIAANLPGVEAVPAKAGSATYPVPGFNVQILDRDGERAAPMQQGSVVIKQPLPPGCLTGIWRDPQRFHSAYMAAFPGYYLTGDGGYFDEDGYLFIMGRTDDVINVAGHRLSTGEMEEVVGGHSAVAECAVIGIHDDLKGQLPIGLVIPKDGFDGDEAKLEAELISLVRERIGPIACFKQVLVVNRLPKTRSGKILRKLLRNIADGKQFGIPSTIDDPTSLEDVHVAMCERSVGAAERAKPLDL</sequence>
<evidence type="ECO:0000256" key="1">
    <source>
        <dbReference type="ARBA" id="ARBA00006432"/>
    </source>
</evidence>
<comment type="caution">
    <text evidence="5">The sequence shown here is derived from an EMBL/GenBank/DDBJ whole genome shotgun (WGS) entry which is preliminary data.</text>
</comment>
<evidence type="ECO:0000259" key="3">
    <source>
        <dbReference type="Pfam" id="PF13193"/>
    </source>
</evidence>
<protein>
    <submittedName>
        <fullName evidence="5">Propionyl-CoA synthetase</fullName>
        <ecNumber evidence="5">6.2.1.17</ecNumber>
    </submittedName>
</protein>
<dbReference type="PROSITE" id="PS00455">
    <property type="entry name" value="AMP_BINDING"/>
    <property type="match status" value="1"/>
</dbReference>
<dbReference type="Pfam" id="PF16177">
    <property type="entry name" value="ACAS_N"/>
    <property type="match status" value="1"/>
</dbReference>
<dbReference type="InterPro" id="IPR042099">
    <property type="entry name" value="ANL_N_sf"/>
</dbReference>
<dbReference type="InterPro" id="IPR000873">
    <property type="entry name" value="AMP-dep_synth/lig_dom"/>
</dbReference>
<dbReference type="AlphaFoldDB" id="A0A2A4HUC1"/>
<evidence type="ECO:0000259" key="4">
    <source>
        <dbReference type="Pfam" id="PF16177"/>
    </source>
</evidence>
<dbReference type="InterPro" id="IPR025110">
    <property type="entry name" value="AMP-bd_C"/>
</dbReference>
<accession>A0A2A4HUC1</accession>
<dbReference type="PANTHER" id="PTHR43347">
    <property type="entry name" value="ACYL-COA SYNTHETASE"/>
    <property type="match status" value="1"/>
</dbReference>
<dbReference type="Gene3D" id="3.30.300.30">
    <property type="match status" value="1"/>
</dbReference>
<dbReference type="Pfam" id="PF13193">
    <property type="entry name" value="AMP-binding_C"/>
    <property type="match status" value="1"/>
</dbReference>
<dbReference type="OrthoDB" id="9803968at2"/>
<keyword evidence="6" id="KW-1185">Reference proteome</keyword>
<dbReference type="Pfam" id="PF00501">
    <property type="entry name" value="AMP-binding"/>
    <property type="match status" value="1"/>
</dbReference>
<dbReference type="FunFam" id="3.30.300.30:FF:000017">
    <property type="entry name" value="Acyl-CoA synthetase short-chain family member 3"/>
    <property type="match status" value="1"/>
</dbReference>
<dbReference type="SUPFAM" id="SSF56801">
    <property type="entry name" value="Acetyl-CoA synthetase-like"/>
    <property type="match status" value="1"/>
</dbReference>
<gene>
    <name evidence="5" type="primary">prpE</name>
    <name evidence="5" type="synonym">yahU</name>
    <name evidence="5" type="ORF">CPA45_02805</name>
</gene>
<dbReference type="Gene3D" id="3.40.50.12780">
    <property type="entry name" value="N-terminal domain of ligase-like"/>
    <property type="match status" value="1"/>
</dbReference>
<dbReference type="InterPro" id="IPR020845">
    <property type="entry name" value="AMP-binding_CS"/>
</dbReference>
<proteinExistence type="inferred from homology"/>
<dbReference type="NCBIfam" id="NF001208">
    <property type="entry name" value="PRK00174.1"/>
    <property type="match status" value="1"/>
</dbReference>
<name>A0A2A4HUC1_9GAMM</name>
<feature type="domain" description="Acetyl-coenzyme A synthetase N-terminal" evidence="4">
    <location>
        <begin position="4"/>
        <end position="58"/>
    </location>
</feature>
<dbReference type="Proteomes" id="UP000218677">
    <property type="component" value="Unassembled WGS sequence"/>
</dbReference>
<dbReference type="CDD" id="cd05967">
    <property type="entry name" value="PrpE"/>
    <property type="match status" value="1"/>
</dbReference>
<dbReference type="PANTHER" id="PTHR43347:SF3">
    <property type="entry name" value="ACYL-COA SYNTHETASE SHORT-CHAIN FAMILY MEMBER 3, MITOCHONDRIAL"/>
    <property type="match status" value="1"/>
</dbReference>
<dbReference type="InterPro" id="IPR045851">
    <property type="entry name" value="AMP-bd_C_sf"/>
</dbReference>
<dbReference type="GO" id="GO:0050218">
    <property type="term" value="F:propionate-CoA ligase activity"/>
    <property type="evidence" value="ECO:0007669"/>
    <property type="project" value="UniProtKB-EC"/>
</dbReference>
<keyword evidence="5" id="KW-0436">Ligase</keyword>
<feature type="domain" description="AMP-binding enzyme C-terminal" evidence="3">
    <location>
        <begin position="509"/>
        <end position="588"/>
    </location>
</feature>